<proteinExistence type="predicted"/>
<gene>
    <name evidence="4" type="ORF">IU470_25345</name>
</gene>
<dbReference type="EMBL" id="JADLRE010000022">
    <property type="protein sequence ID" value="MBF6228420.1"/>
    <property type="molecule type" value="Genomic_DNA"/>
</dbReference>
<dbReference type="RefSeq" id="WP_195035327.1">
    <property type="nucleotide sequence ID" value="NZ_JADLRE010000022.1"/>
</dbReference>
<dbReference type="Gene3D" id="1.10.1200.10">
    <property type="entry name" value="ACP-like"/>
    <property type="match status" value="1"/>
</dbReference>
<accession>A0ABS0CDI7</accession>
<dbReference type="PROSITE" id="PS50075">
    <property type="entry name" value="CARRIER"/>
    <property type="match status" value="1"/>
</dbReference>
<organism evidence="4 5">
    <name type="scientific">Nocardia abscessus</name>
    <dbReference type="NCBI Taxonomy" id="120957"/>
    <lineage>
        <taxon>Bacteria</taxon>
        <taxon>Bacillati</taxon>
        <taxon>Actinomycetota</taxon>
        <taxon>Actinomycetes</taxon>
        <taxon>Mycobacteriales</taxon>
        <taxon>Nocardiaceae</taxon>
        <taxon>Nocardia</taxon>
    </lineage>
</organism>
<dbReference type="Pfam" id="PF00550">
    <property type="entry name" value="PP-binding"/>
    <property type="match status" value="1"/>
</dbReference>
<feature type="domain" description="Carrier" evidence="3">
    <location>
        <begin position="2"/>
        <end position="77"/>
    </location>
</feature>
<dbReference type="InterPro" id="IPR009081">
    <property type="entry name" value="PP-bd_ACP"/>
</dbReference>
<evidence type="ECO:0000313" key="4">
    <source>
        <dbReference type="EMBL" id="MBF6228420.1"/>
    </source>
</evidence>
<evidence type="ECO:0000256" key="2">
    <source>
        <dbReference type="ARBA" id="ARBA00022553"/>
    </source>
</evidence>
<dbReference type="SMART" id="SM00823">
    <property type="entry name" value="PKS_PP"/>
    <property type="match status" value="1"/>
</dbReference>
<keyword evidence="1" id="KW-0596">Phosphopantetheine</keyword>
<protein>
    <submittedName>
        <fullName evidence="4">Acyl carrier protein</fullName>
    </submittedName>
</protein>
<evidence type="ECO:0000313" key="5">
    <source>
        <dbReference type="Proteomes" id="UP000807309"/>
    </source>
</evidence>
<dbReference type="InterPro" id="IPR036736">
    <property type="entry name" value="ACP-like_sf"/>
</dbReference>
<reference evidence="4 5" key="1">
    <citation type="submission" date="2020-10" db="EMBL/GenBank/DDBJ databases">
        <title>Identification of Nocardia species via Next-generation sequencing and recognition of intraspecies genetic diversity.</title>
        <authorList>
            <person name="Li P."/>
            <person name="Li P."/>
            <person name="Lu B."/>
        </authorList>
    </citation>
    <scope>NUCLEOTIDE SEQUENCE [LARGE SCALE GENOMIC DNA]</scope>
    <source>
        <strain evidence="4 5">N-11</strain>
    </source>
</reference>
<dbReference type="SUPFAM" id="SSF47336">
    <property type="entry name" value="ACP-like"/>
    <property type="match status" value="1"/>
</dbReference>
<keyword evidence="2" id="KW-0597">Phosphoprotein</keyword>
<comment type="caution">
    <text evidence="4">The sequence shown here is derived from an EMBL/GenBank/DDBJ whole genome shotgun (WGS) entry which is preliminary data.</text>
</comment>
<dbReference type="InterPro" id="IPR020806">
    <property type="entry name" value="PKS_PP-bd"/>
</dbReference>
<evidence type="ECO:0000259" key="3">
    <source>
        <dbReference type="PROSITE" id="PS50075"/>
    </source>
</evidence>
<name>A0ABS0CDI7_9NOCA</name>
<sequence>MNESDAVTQRVCAIFSRGLRTVEIDPDTPLLDYGLDSVRSVELMVELEREFEIAISDEEAAALHTAREVIACVTAKTARVARAGARA</sequence>
<keyword evidence="5" id="KW-1185">Reference proteome</keyword>
<dbReference type="Proteomes" id="UP000807309">
    <property type="component" value="Unassembled WGS sequence"/>
</dbReference>
<evidence type="ECO:0000256" key="1">
    <source>
        <dbReference type="ARBA" id="ARBA00022450"/>
    </source>
</evidence>